<comment type="caution">
    <text evidence="1">The sequence shown here is derived from an EMBL/GenBank/DDBJ whole genome shotgun (WGS) entry which is preliminary data.</text>
</comment>
<gene>
    <name evidence="1" type="ORF">MLD38_037261</name>
</gene>
<evidence type="ECO:0000313" key="1">
    <source>
        <dbReference type="EMBL" id="KAI4312453.1"/>
    </source>
</evidence>
<keyword evidence="2" id="KW-1185">Reference proteome</keyword>
<name>A0ACB9LMZ6_9MYRT</name>
<reference evidence="2" key="1">
    <citation type="journal article" date="2023" name="Front. Plant Sci.">
        <title>Chromosomal-level genome assembly of Melastoma candidum provides insights into trichome evolution.</title>
        <authorList>
            <person name="Zhong Y."/>
            <person name="Wu W."/>
            <person name="Sun C."/>
            <person name="Zou P."/>
            <person name="Liu Y."/>
            <person name="Dai S."/>
            <person name="Zhou R."/>
        </authorList>
    </citation>
    <scope>NUCLEOTIDE SEQUENCE [LARGE SCALE GENOMIC DNA]</scope>
</reference>
<sequence>MPPVGMVFVRGSAEEHLGELWGKFEYVVDGRRWIGDLNPGNGNLTLSSTGVVAVSSELSGDSAKGTLYGTARVFENPTNYTVRGVHGDCFLRLHFCPFPFDGCNMNDSIFGVVADGLRLMTEYKVRDEILNRNSRLQDSIGNNSLYVIKEYFLSVSSGELVIQFRPSEASIAFINAIEVVPVVNKLFPVSLSKVGGNAAPGSVSGRGMETLYRLDVGGPGIKPSDDSDLWRTWEGDTGYMINADAGSEVKNSSNVSYASVNDSSSAPLLLYESAKTISNAQVLEKRINMSWKLFVDPDFDYLVRQHFCELQYERPNERNFRIYVNNRTAADNYDIYVQAGGKNRAYHQDYMDTVSPKLNTLWIQLGPETATSAAGTDALLNGLEVFKLSRDGNLASLDRFSFPSSPNEKSKAITLWPVIGVGAASVVILAVIAALVFLFCKRRRGHLADHKGNAPGW</sequence>
<dbReference type="EMBL" id="CM042890">
    <property type="protein sequence ID" value="KAI4312453.1"/>
    <property type="molecule type" value="Genomic_DNA"/>
</dbReference>
<accession>A0ACB9LMZ6</accession>
<dbReference type="Proteomes" id="UP001057402">
    <property type="component" value="Chromosome 11"/>
</dbReference>
<organism evidence="1 2">
    <name type="scientific">Melastoma candidum</name>
    <dbReference type="NCBI Taxonomy" id="119954"/>
    <lineage>
        <taxon>Eukaryota</taxon>
        <taxon>Viridiplantae</taxon>
        <taxon>Streptophyta</taxon>
        <taxon>Embryophyta</taxon>
        <taxon>Tracheophyta</taxon>
        <taxon>Spermatophyta</taxon>
        <taxon>Magnoliopsida</taxon>
        <taxon>eudicotyledons</taxon>
        <taxon>Gunneridae</taxon>
        <taxon>Pentapetalae</taxon>
        <taxon>rosids</taxon>
        <taxon>malvids</taxon>
        <taxon>Myrtales</taxon>
        <taxon>Melastomataceae</taxon>
        <taxon>Melastomatoideae</taxon>
        <taxon>Melastomateae</taxon>
        <taxon>Melastoma</taxon>
    </lineage>
</organism>
<protein>
    <submittedName>
        <fullName evidence="1">Uncharacterized protein</fullName>
    </submittedName>
</protein>
<proteinExistence type="predicted"/>
<evidence type="ECO:0000313" key="2">
    <source>
        <dbReference type="Proteomes" id="UP001057402"/>
    </source>
</evidence>